<comment type="caution">
    <text evidence="1">The sequence shown here is derived from an EMBL/GenBank/DDBJ whole genome shotgun (WGS) entry which is preliminary data.</text>
</comment>
<dbReference type="EMBL" id="BAABGY010000016">
    <property type="protein sequence ID" value="GAA4343125.1"/>
    <property type="molecule type" value="Genomic_DNA"/>
</dbReference>
<evidence type="ECO:0000313" key="2">
    <source>
        <dbReference type="Proteomes" id="UP001501725"/>
    </source>
</evidence>
<dbReference type="RefSeq" id="WP_345258046.1">
    <property type="nucleotide sequence ID" value="NZ_BAABGY010000016.1"/>
</dbReference>
<name>A0ABP8HRB4_9BACT</name>
<proteinExistence type="predicted"/>
<keyword evidence="2" id="KW-1185">Reference proteome</keyword>
<reference evidence="2" key="1">
    <citation type="journal article" date="2019" name="Int. J. Syst. Evol. Microbiol.">
        <title>The Global Catalogue of Microorganisms (GCM) 10K type strain sequencing project: providing services to taxonomists for standard genome sequencing and annotation.</title>
        <authorList>
            <consortium name="The Broad Institute Genomics Platform"/>
            <consortium name="The Broad Institute Genome Sequencing Center for Infectious Disease"/>
            <person name="Wu L."/>
            <person name="Ma J."/>
        </authorList>
    </citation>
    <scope>NUCLEOTIDE SEQUENCE [LARGE SCALE GENOMIC DNA]</scope>
    <source>
        <strain evidence="2">JCM 17919</strain>
    </source>
</reference>
<evidence type="ECO:0000313" key="1">
    <source>
        <dbReference type="EMBL" id="GAA4343125.1"/>
    </source>
</evidence>
<organism evidence="1 2">
    <name type="scientific">Flaviaesturariibacter amylovorans</name>
    <dbReference type="NCBI Taxonomy" id="1084520"/>
    <lineage>
        <taxon>Bacteria</taxon>
        <taxon>Pseudomonadati</taxon>
        <taxon>Bacteroidota</taxon>
        <taxon>Chitinophagia</taxon>
        <taxon>Chitinophagales</taxon>
        <taxon>Chitinophagaceae</taxon>
        <taxon>Flaviaestuariibacter</taxon>
    </lineage>
</organism>
<gene>
    <name evidence="1" type="ORF">GCM10023184_43190</name>
</gene>
<sequence length="163" mass="18326">MQEMHVSFNVFFKRNLLTMASVGMDMASRGDVAKELLDHACSRIVKEIEEDTDFVIILNAKDRNGRVPCKRHKNFTDEDQNEFMRVTAYGGEAEIDYLIGSSVQRAAVDVKKATSGAWSSLCNLASGMKEAAVAKMEGMQKEAGKMVDFVTRDHMQDYADRFK</sequence>
<accession>A0ABP8HRB4</accession>
<dbReference type="Proteomes" id="UP001501725">
    <property type="component" value="Unassembled WGS sequence"/>
</dbReference>
<protein>
    <submittedName>
        <fullName evidence="1">Uncharacterized protein</fullName>
    </submittedName>
</protein>